<dbReference type="SUPFAM" id="SSF53271">
    <property type="entry name" value="PRTase-like"/>
    <property type="match status" value="1"/>
</dbReference>
<dbReference type="EMBL" id="MABE01000264">
    <property type="protein sequence ID" value="OUS40726.1"/>
    <property type="molecule type" value="Genomic_DNA"/>
</dbReference>
<evidence type="ECO:0000259" key="8">
    <source>
        <dbReference type="Pfam" id="PF00156"/>
    </source>
</evidence>
<reference evidence="10" key="1">
    <citation type="journal article" date="2017" name="Proc. Natl. Acad. Sci. U.S.A.">
        <title>Simulation of Deepwater Horizon oil plume reveals substrate specialization within a complex community of hydrocarbon degraders.</title>
        <authorList>
            <person name="Hu P."/>
            <person name="Dubinsky E.A."/>
            <person name="Probst A.J."/>
            <person name="Wang J."/>
            <person name="Sieber C.M.K."/>
            <person name="Tom L.M."/>
            <person name="Gardinali P."/>
            <person name="Banfield J.F."/>
            <person name="Atlas R.M."/>
            <person name="Andersen G.L."/>
        </authorList>
    </citation>
    <scope>NUCLEOTIDE SEQUENCE [LARGE SCALE GENOMIC DNA]</scope>
</reference>
<dbReference type="Proteomes" id="UP000227088">
    <property type="component" value="Unassembled WGS sequence"/>
</dbReference>
<evidence type="ECO:0000256" key="5">
    <source>
        <dbReference type="ARBA" id="ARBA00022726"/>
    </source>
</evidence>
<evidence type="ECO:0000256" key="1">
    <source>
        <dbReference type="ARBA" id="ARBA00022475"/>
    </source>
</evidence>
<dbReference type="InterPro" id="IPR000836">
    <property type="entry name" value="PRTase_dom"/>
</dbReference>
<dbReference type="NCBIfam" id="NF006613">
    <property type="entry name" value="PRK09177.1"/>
    <property type="match status" value="1"/>
</dbReference>
<sequence length="158" mass="17574">MSKYELDFFVSWEELHKAGRRLAATLHDLQEWKGILAVTRGGMVPTAIIARELNIRLIDTICISSYDGQDRGGLSLTKSPELPDGGKGWLIVDDLVDTGKTAAEVRTLFPNAHFATLYAKPAGIEYVDSYVEAVTQNTWIRFPWDMKLSYADPIVKGG</sequence>
<keyword evidence="1" id="KW-1003">Cell membrane</keyword>
<dbReference type="PANTHER" id="PTHR39563:SF1">
    <property type="entry name" value="XANTHINE-GUANINE PHOSPHORIBOSYLTRANSFERASE"/>
    <property type="match status" value="1"/>
</dbReference>
<evidence type="ECO:0000313" key="9">
    <source>
        <dbReference type="EMBL" id="OUS40726.1"/>
    </source>
</evidence>
<dbReference type="GO" id="GO:0005829">
    <property type="term" value="C:cytosol"/>
    <property type="evidence" value="ECO:0007669"/>
    <property type="project" value="TreeGrafter"/>
</dbReference>
<dbReference type="GO" id="GO:0032264">
    <property type="term" value="P:IMP salvage"/>
    <property type="evidence" value="ECO:0007669"/>
    <property type="project" value="TreeGrafter"/>
</dbReference>
<dbReference type="GO" id="GO:0006166">
    <property type="term" value="P:purine ribonucleoside salvage"/>
    <property type="evidence" value="ECO:0007669"/>
    <property type="project" value="UniProtKB-KW"/>
</dbReference>
<dbReference type="GO" id="GO:0032265">
    <property type="term" value="P:XMP salvage"/>
    <property type="evidence" value="ECO:0007669"/>
    <property type="project" value="TreeGrafter"/>
</dbReference>
<protein>
    <submittedName>
        <fullName evidence="9">Xanthine phosphoribosyltransferase</fullName>
    </submittedName>
</protein>
<dbReference type="InterPro" id="IPR029057">
    <property type="entry name" value="PRTase-like"/>
</dbReference>
<evidence type="ECO:0000256" key="2">
    <source>
        <dbReference type="ARBA" id="ARBA00022676"/>
    </source>
</evidence>
<dbReference type="GO" id="GO:0000310">
    <property type="term" value="F:xanthine phosphoribosyltransferase activity"/>
    <property type="evidence" value="ECO:0007669"/>
    <property type="project" value="InterPro"/>
</dbReference>
<organism evidence="9 10">
    <name type="scientific">Oleispira antarctica</name>
    <dbReference type="NCBI Taxonomy" id="188908"/>
    <lineage>
        <taxon>Bacteria</taxon>
        <taxon>Pseudomonadati</taxon>
        <taxon>Pseudomonadota</taxon>
        <taxon>Gammaproteobacteria</taxon>
        <taxon>Oceanospirillales</taxon>
        <taxon>Oceanospirillaceae</taxon>
        <taxon>Oleispira</taxon>
    </lineage>
</organism>
<evidence type="ECO:0000256" key="6">
    <source>
        <dbReference type="ARBA" id="ARBA00022842"/>
    </source>
</evidence>
<evidence type="ECO:0000313" key="10">
    <source>
        <dbReference type="Proteomes" id="UP000227088"/>
    </source>
</evidence>
<dbReference type="GO" id="GO:0032263">
    <property type="term" value="P:GMP salvage"/>
    <property type="evidence" value="ECO:0007669"/>
    <property type="project" value="TreeGrafter"/>
</dbReference>
<keyword evidence="7" id="KW-0472">Membrane</keyword>
<keyword evidence="3 9" id="KW-0808">Transferase</keyword>
<feature type="domain" description="Phosphoribosyltransferase" evidence="8">
    <location>
        <begin position="11"/>
        <end position="150"/>
    </location>
</feature>
<comment type="caution">
    <text evidence="9">The sequence shown here is derived from an EMBL/GenBank/DDBJ whole genome shotgun (WGS) entry which is preliminary data.</text>
</comment>
<keyword evidence="5" id="KW-0660">Purine salvage</keyword>
<keyword evidence="6" id="KW-0460">Magnesium</keyword>
<evidence type="ECO:0000256" key="7">
    <source>
        <dbReference type="ARBA" id="ARBA00023136"/>
    </source>
</evidence>
<dbReference type="PANTHER" id="PTHR39563">
    <property type="entry name" value="XANTHINE PHOSPHORIBOSYLTRANSFERASE"/>
    <property type="match status" value="1"/>
</dbReference>
<dbReference type="Gene3D" id="3.40.50.2020">
    <property type="match status" value="1"/>
</dbReference>
<dbReference type="GO" id="GO:0004422">
    <property type="term" value="F:hypoxanthine phosphoribosyltransferase activity"/>
    <property type="evidence" value="ECO:0007669"/>
    <property type="project" value="TreeGrafter"/>
</dbReference>
<dbReference type="Pfam" id="PF00156">
    <property type="entry name" value="Pribosyltran"/>
    <property type="match status" value="1"/>
</dbReference>
<keyword evidence="2 9" id="KW-0328">Glycosyltransferase</keyword>
<dbReference type="AlphaFoldDB" id="A0A1Y5HTU7"/>
<dbReference type="CDD" id="cd06223">
    <property type="entry name" value="PRTases_typeI"/>
    <property type="match status" value="1"/>
</dbReference>
<keyword evidence="4" id="KW-0479">Metal-binding</keyword>
<evidence type="ECO:0000256" key="4">
    <source>
        <dbReference type="ARBA" id="ARBA00022723"/>
    </source>
</evidence>
<gene>
    <name evidence="9" type="ORF">A9R00_04570</name>
</gene>
<proteinExistence type="predicted"/>
<evidence type="ECO:0000256" key="3">
    <source>
        <dbReference type="ARBA" id="ARBA00022679"/>
    </source>
</evidence>
<dbReference type="InterPro" id="IPR023747">
    <property type="entry name" value="Xanthine_Guanine_PRibTrfase"/>
</dbReference>
<accession>A0A1Y5HTU7</accession>
<dbReference type="GO" id="GO:0046872">
    <property type="term" value="F:metal ion binding"/>
    <property type="evidence" value="ECO:0007669"/>
    <property type="project" value="UniProtKB-KW"/>
</dbReference>
<name>A0A1Y5HTU7_OLEAN</name>